<proteinExistence type="predicted"/>
<protein>
    <recommendedName>
        <fullName evidence="3">F-box domain-containing protein</fullName>
    </recommendedName>
</protein>
<accession>A0ABQ0LDR2</accession>
<evidence type="ECO:0008006" key="3">
    <source>
        <dbReference type="Google" id="ProtNLM"/>
    </source>
</evidence>
<keyword evidence="2" id="KW-1185">Reference proteome</keyword>
<dbReference type="EMBL" id="DF844801">
    <property type="protein sequence ID" value="GAT48667.1"/>
    <property type="molecule type" value="Genomic_DNA"/>
</dbReference>
<name>A0ABQ0LDR2_MYCCL</name>
<dbReference type="Proteomes" id="UP000815677">
    <property type="component" value="Unassembled WGS sequence"/>
</dbReference>
<reference evidence="1" key="1">
    <citation type="submission" date="2014-09" db="EMBL/GenBank/DDBJ databases">
        <title>Genome sequence of the luminous mushroom Mycena chlorophos for searching fungal bioluminescence genes.</title>
        <authorList>
            <person name="Tanaka Y."/>
            <person name="Kasuga D."/>
            <person name="Oba Y."/>
            <person name="Hase S."/>
            <person name="Sato K."/>
            <person name="Oba Y."/>
            <person name="Sakakibara Y."/>
        </authorList>
    </citation>
    <scope>NUCLEOTIDE SEQUENCE</scope>
</reference>
<evidence type="ECO:0000313" key="1">
    <source>
        <dbReference type="EMBL" id="GAT48667.1"/>
    </source>
</evidence>
<sequence length="392" mass="44493">MSSVGSPVLQIPPELIEQIAAELAEDNQLSRHHRPDWHGEYHSADKVVALLGSDPRISVSVTHLELSLGLLVFRPVDAEANAAVQTVLSELQNLRYITLDGRIFRYRSENSGLVDLGRLDIVRDLLAKHRGRLVRLTVNSLWRVPLWLLHCFLTAAPNLKFSRVVLHIITPLEVERAGIAALAADDSSLPRALEVDSDSSDLFLLLRTPPYEAFLRNLRETGYTPRGILSPATLERLVIDVDGTYQYLPDNYSTHDVSSDPWSRYTKATIFTLPDTFPCLREVEFHLQANIVQLEYLSDPRQPFLRTLLSPVDCPAVEEIIFKIKWMRRLRSESPLPAAMELDVVRQIARKIDGRLGTYPQAPPPRCTWLFQLWGRISRRRPGSATSIWRGF</sequence>
<gene>
    <name evidence="1" type="ORF">MCHLO_06046</name>
</gene>
<organism evidence="1 2">
    <name type="scientific">Mycena chlorophos</name>
    <name type="common">Agaric fungus</name>
    <name type="synonym">Agaricus chlorophos</name>
    <dbReference type="NCBI Taxonomy" id="658473"/>
    <lineage>
        <taxon>Eukaryota</taxon>
        <taxon>Fungi</taxon>
        <taxon>Dikarya</taxon>
        <taxon>Basidiomycota</taxon>
        <taxon>Agaricomycotina</taxon>
        <taxon>Agaricomycetes</taxon>
        <taxon>Agaricomycetidae</taxon>
        <taxon>Agaricales</taxon>
        <taxon>Marasmiineae</taxon>
        <taxon>Mycenaceae</taxon>
        <taxon>Mycena</taxon>
    </lineage>
</organism>
<evidence type="ECO:0000313" key="2">
    <source>
        <dbReference type="Proteomes" id="UP000815677"/>
    </source>
</evidence>